<evidence type="ECO:0000313" key="1">
    <source>
        <dbReference type="EMBL" id="CAC5423397.1"/>
    </source>
</evidence>
<keyword evidence="2" id="KW-1185">Reference proteome</keyword>
<dbReference type="AlphaFoldDB" id="A0A6J8ESB3"/>
<dbReference type="EMBL" id="CACVKT020009786">
    <property type="protein sequence ID" value="CAC5423397.1"/>
    <property type="molecule type" value="Genomic_DNA"/>
</dbReference>
<protein>
    <submittedName>
        <fullName evidence="1">Uncharacterized protein</fullName>
    </submittedName>
</protein>
<name>A0A6J8ESB3_MYTCO</name>
<gene>
    <name evidence="1" type="ORF">MCOR_55402</name>
</gene>
<reference evidence="1 2" key="1">
    <citation type="submission" date="2020-06" db="EMBL/GenBank/DDBJ databases">
        <authorList>
            <person name="Li R."/>
            <person name="Bekaert M."/>
        </authorList>
    </citation>
    <scope>NUCLEOTIDE SEQUENCE [LARGE SCALE GENOMIC DNA]</scope>
    <source>
        <strain evidence="2">wild</strain>
    </source>
</reference>
<dbReference type="Proteomes" id="UP000507470">
    <property type="component" value="Unassembled WGS sequence"/>
</dbReference>
<evidence type="ECO:0000313" key="2">
    <source>
        <dbReference type="Proteomes" id="UP000507470"/>
    </source>
</evidence>
<proteinExistence type="predicted"/>
<organism evidence="1 2">
    <name type="scientific">Mytilus coruscus</name>
    <name type="common">Sea mussel</name>
    <dbReference type="NCBI Taxonomy" id="42192"/>
    <lineage>
        <taxon>Eukaryota</taxon>
        <taxon>Metazoa</taxon>
        <taxon>Spiralia</taxon>
        <taxon>Lophotrochozoa</taxon>
        <taxon>Mollusca</taxon>
        <taxon>Bivalvia</taxon>
        <taxon>Autobranchia</taxon>
        <taxon>Pteriomorphia</taxon>
        <taxon>Mytilida</taxon>
        <taxon>Mytiloidea</taxon>
        <taxon>Mytilidae</taxon>
        <taxon>Mytilinae</taxon>
        <taxon>Mytilus</taxon>
    </lineage>
</organism>
<accession>A0A6J8ESB3</accession>
<sequence length="250" mass="28178">MQRGIAKQLNASRAAIYHYCVFCTRGTLGRDNRKPDASKNCKECGKFFCMCKCSICGNKVCTCVCLKRELYPCVCSCMYCHEESCVCLCQDCDRHPCECKCDNCSDLLKNCTCMDQNIDEDKDKNDVSEVVKDDDVESNGNIIDDEQTELKKADDSHMNVKTVVAEVHANSSGIQEDSRKRKLDRDEQIFDDDYDGDDDINVIEQAQDKNKRADSDSDEVVKKKKMKSADVELNTDCKINDSGNVLVAKC</sequence>